<comment type="similarity">
    <text evidence="2">Belongs to the G-protein coupled receptor 1 family.</text>
</comment>
<evidence type="ECO:0000256" key="8">
    <source>
        <dbReference type="ARBA" id="ARBA00023040"/>
    </source>
</evidence>
<keyword evidence="3" id="KW-1003">Cell membrane</keyword>
<evidence type="ECO:0000256" key="6">
    <source>
        <dbReference type="ARBA" id="ARBA00022737"/>
    </source>
</evidence>
<evidence type="ECO:0000313" key="15">
    <source>
        <dbReference type="EMBL" id="CAH1730131.1"/>
    </source>
</evidence>
<evidence type="ECO:0000256" key="11">
    <source>
        <dbReference type="ARBA" id="ARBA00023224"/>
    </source>
</evidence>
<dbReference type="InterPro" id="IPR026906">
    <property type="entry name" value="LRR_5"/>
</dbReference>
<feature type="transmembrane region" description="Helical" evidence="12">
    <location>
        <begin position="480"/>
        <end position="504"/>
    </location>
</feature>
<keyword evidence="10" id="KW-0675">Receptor</keyword>
<dbReference type="InterPro" id="IPR032675">
    <property type="entry name" value="LRR_dom_sf"/>
</dbReference>
<dbReference type="InterPro" id="IPR000276">
    <property type="entry name" value="GPCR_Rhodpsn"/>
</dbReference>
<feature type="transmembrane region" description="Helical" evidence="12">
    <location>
        <begin position="561"/>
        <end position="581"/>
    </location>
</feature>
<dbReference type="InterPro" id="IPR017452">
    <property type="entry name" value="GPCR_Rhodpsn_7TM"/>
</dbReference>
<dbReference type="Proteomes" id="UP001153620">
    <property type="component" value="Chromosome 3"/>
</dbReference>
<sequence>MKILGIGLESKWKVLFKCLFLVSLSLQLVECHSITLLDTPKFMNENATIFHPLISPSKNSFTNLSLLSDVELKDLPWWCSCSAELEEVEDESECHCEGPKLLLIPQDFINITRLSIANSKFKILRESGLRKYAPSLKDIILMRLNEFYQIEPEAFKNIRHLRTIYISHAPRLQFIAAETFRHVSHSLKTLRITNSGLREVPDMRFLVNGGILSQIDFEGNQISEIFENSIRISTEQLILDNNVLTTIHRSSFNGSQIGKLSLKGNTKLFKLHELAFEGIESIQELDLSSTSIQLLPSIGLDKLEVLRIQNTQSLKQIPSVYMFKSLVKAWLTHSFHCCAFKFPQRHDPESFKRHRALIDNFKSECKAKGYSQLNDADPTSFNNYGNSIGTNIDRRRRRKRRTVETYIIEDDESNITFPYSSDSNSLDGDDIDGLFHEPLKFSNSSLEALCGNLSIDVKDVQCYPVPDVLNPCEDVMGSSWLRACVWIVVSLAIIGNVAVLVVLLMNQSEFTVPKFLMCNLALADFCMGIYLMLIASIDLHSMGEYFNFAYDWQYGIGCKTAGWLTVFAGNLSVFTLTIITVERWFAITHAIYLNKRLKHRKAYCIMICGWLYSITMAIMPLFGISNYSSTRYVKLSMSSQEAVGSLFN</sequence>
<evidence type="ECO:0000256" key="10">
    <source>
        <dbReference type="ARBA" id="ARBA00023170"/>
    </source>
</evidence>
<keyword evidence="7 12" id="KW-1133">Transmembrane helix</keyword>
<feature type="chain" id="PRO_5040262056" description="G-protein coupled receptors family 1 profile domain-containing protein" evidence="13">
    <location>
        <begin position="32"/>
        <end position="648"/>
    </location>
</feature>
<dbReference type="SUPFAM" id="SSF52058">
    <property type="entry name" value="L domain-like"/>
    <property type="match status" value="1"/>
</dbReference>
<dbReference type="PANTHER" id="PTHR24372:SF74">
    <property type="entry name" value="LP13728P"/>
    <property type="match status" value="1"/>
</dbReference>
<dbReference type="PROSITE" id="PS50262">
    <property type="entry name" value="G_PROTEIN_RECEP_F1_2"/>
    <property type="match status" value="1"/>
</dbReference>
<feature type="domain" description="G-protein coupled receptors family 1 profile" evidence="14">
    <location>
        <begin position="495"/>
        <end position="648"/>
    </location>
</feature>
<evidence type="ECO:0000256" key="5">
    <source>
        <dbReference type="ARBA" id="ARBA00022692"/>
    </source>
</evidence>
<dbReference type="FunFam" id="3.80.10.10:FF:000426">
    <property type="entry name" value="Follicle-stimulating hormone receptor-like Protein"/>
    <property type="match status" value="1"/>
</dbReference>
<keyword evidence="16" id="KW-1185">Reference proteome</keyword>
<dbReference type="PROSITE" id="PS00237">
    <property type="entry name" value="G_PROTEIN_RECEP_F1_1"/>
    <property type="match status" value="1"/>
</dbReference>
<evidence type="ECO:0000256" key="4">
    <source>
        <dbReference type="ARBA" id="ARBA00022614"/>
    </source>
</evidence>
<keyword evidence="6" id="KW-0677">Repeat</keyword>
<dbReference type="Pfam" id="PF13306">
    <property type="entry name" value="LRR_5"/>
    <property type="match status" value="1"/>
</dbReference>
<comment type="subcellular location">
    <subcellularLocation>
        <location evidence="1">Cell membrane</location>
        <topology evidence="1">Multi-pass membrane protein</topology>
    </subcellularLocation>
</comment>
<evidence type="ECO:0000256" key="1">
    <source>
        <dbReference type="ARBA" id="ARBA00004651"/>
    </source>
</evidence>
<dbReference type="GO" id="GO:0009755">
    <property type="term" value="P:hormone-mediated signaling pathway"/>
    <property type="evidence" value="ECO:0007669"/>
    <property type="project" value="TreeGrafter"/>
</dbReference>
<proteinExistence type="inferred from homology"/>
<feature type="transmembrane region" description="Helical" evidence="12">
    <location>
        <begin position="516"/>
        <end position="537"/>
    </location>
</feature>
<keyword evidence="8" id="KW-0297">G-protein coupled receptor</keyword>
<evidence type="ECO:0000313" key="16">
    <source>
        <dbReference type="Proteomes" id="UP001153620"/>
    </source>
</evidence>
<dbReference type="Pfam" id="PF00001">
    <property type="entry name" value="7tm_1"/>
    <property type="match status" value="1"/>
</dbReference>
<dbReference type="InterPro" id="IPR002131">
    <property type="entry name" value="Gphrmn_rcpt_fam"/>
</dbReference>
<name>A0A9P0J697_9DIPT</name>
<evidence type="ECO:0000256" key="9">
    <source>
        <dbReference type="ARBA" id="ARBA00023136"/>
    </source>
</evidence>
<dbReference type="GO" id="GO:0008528">
    <property type="term" value="F:G protein-coupled peptide receptor activity"/>
    <property type="evidence" value="ECO:0007669"/>
    <property type="project" value="TreeGrafter"/>
</dbReference>
<evidence type="ECO:0000259" key="14">
    <source>
        <dbReference type="PROSITE" id="PS50262"/>
    </source>
</evidence>
<protein>
    <recommendedName>
        <fullName evidence="14">G-protein coupled receptors family 1 profile domain-containing protein</fullName>
    </recommendedName>
</protein>
<dbReference type="AlphaFoldDB" id="A0A9P0J697"/>
<dbReference type="SUPFAM" id="SSF81321">
    <property type="entry name" value="Family A G protein-coupled receptor-like"/>
    <property type="match status" value="1"/>
</dbReference>
<evidence type="ECO:0000256" key="13">
    <source>
        <dbReference type="SAM" id="SignalP"/>
    </source>
</evidence>
<dbReference type="GO" id="GO:0005886">
    <property type="term" value="C:plasma membrane"/>
    <property type="evidence" value="ECO:0007669"/>
    <property type="project" value="UniProtKB-SubCell"/>
</dbReference>
<dbReference type="PRINTS" id="PR00237">
    <property type="entry name" value="GPCRRHODOPSN"/>
</dbReference>
<dbReference type="GO" id="GO:0016500">
    <property type="term" value="F:protein-hormone receptor activity"/>
    <property type="evidence" value="ECO:0007669"/>
    <property type="project" value="InterPro"/>
</dbReference>
<dbReference type="PRINTS" id="PR00373">
    <property type="entry name" value="GLYCHORMONER"/>
</dbReference>
<evidence type="ECO:0000256" key="2">
    <source>
        <dbReference type="ARBA" id="ARBA00010663"/>
    </source>
</evidence>
<keyword evidence="11" id="KW-0807">Transducer</keyword>
<reference evidence="15" key="1">
    <citation type="submission" date="2022-01" db="EMBL/GenBank/DDBJ databases">
        <authorList>
            <person name="King R."/>
        </authorList>
    </citation>
    <scope>NUCLEOTIDE SEQUENCE</scope>
</reference>
<dbReference type="Gene3D" id="1.20.1070.10">
    <property type="entry name" value="Rhodopsin 7-helix transmembrane proteins"/>
    <property type="match status" value="1"/>
</dbReference>
<dbReference type="Gene3D" id="3.80.10.10">
    <property type="entry name" value="Ribonuclease Inhibitor"/>
    <property type="match status" value="1"/>
</dbReference>
<accession>A0A9P0J697</accession>
<dbReference type="EMBL" id="OU895879">
    <property type="protein sequence ID" value="CAH1730131.1"/>
    <property type="molecule type" value="Genomic_DNA"/>
</dbReference>
<reference evidence="15" key="2">
    <citation type="submission" date="2022-10" db="EMBL/GenBank/DDBJ databases">
        <authorList>
            <consortium name="ENA_rothamsted_submissions"/>
            <consortium name="culmorum"/>
            <person name="King R."/>
        </authorList>
    </citation>
    <scope>NUCLEOTIDE SEQUENCE</scope>
</reference>
<evidence type="ECO:0000256" key="3">
    <source>
        <dbReference type="ARBA" id="ARBA00022475"/>
    </source>
</evidence>
<keyword evidence="13" id="KW-0732">Signal</keyword>
<keyword evidence="5 12" id="KW-0812">Transmembrane</keyword>
<evidence type="ECO:0000256" key="7">
    <source>
        <dbReference type="ARBA" id="ARBA00022989"/>
    </source>
</evidence>
<dbReference type="PANTHER" id="PTHR24372">
    <property type="entry name" value="GLYCOPROTEIN HORMONE RECEPTOR"/>
    <property type="match status" value="1"/>
</dbReference>
<keyword evidence="4" id="KW-0433">Leucine-rich repeat</keyword>
<gene>
    <name evidence="15" type="ORF">CHIRRI_LOCUS12178</name>
</gene>
<feature type="transmembrane region" description="Helical" evidence="12">
    <location>
        <begin position="602"/>
        <end position="624"/>
    </location>
</feature>
<evidence type="ECO:0000256" key="12">
    <source>
        <dbReference type="SAM" id="Phobius"/>
    </source>
</evidence>
<dbReference type="GO" id="GO:0007189">
    <property type="term" value="P:adenylate cyclase-activating G protein-coupled receptor signaling pathway"/>
    <property type="evidence" value="ECO:0007669"/>
    <property type="project" value="TreeGrafter"/>
</dbReference>
<feature type="signal peptide" evidence="13">
    <location>
        <begin position="1"/>
        <end position="31"/>
    </location>
</feature>
<organism evidence="15 16">
    <name type="scientific">Chironomus riparius</name>
    <dbReference type="NCBI Taxonomy" id="315576"/>
    <lineage>
        <taxon>Eukaryota</taxon>
        <taxon>Metazoa</taxon>
        <taxon>Ecdysozoa</taxon>
        <taxon>Arthropoda</taxon>
        <taxon>Hexapoda</taxon>
        <taxon>Insecta</taxon>
        <taxon>Pterygota</taxon>
        <taxon>Neoptera</taxon>
        <taxon>Endopterygota</taxon>
        <taxon>Diptera</taxon>
        <taxon>Nematocera</taxon>
        <taxon>Chironomoidea</taxon>
        <taxon>Chironomidae</taxon>
        <taxon>Chironominae</taxon>
        <taxon>Chironomus</taxon>
    </lineage>
</organism>
<keyword evidence="9 12" id="KW-0472">Membrane</keyword>